<name>A0A139AVS9_GONPJ</name>
<feature type="region of interest" description="Disordered" evidence="1">
    <location>
        <begin position="230"/>
        <end position="330"/>
    </location>
</feature>
<feature type="region of interest" description="Disordered" evidence="1">
    <location>
        <begin position="472"/>
        <end position="560"/>
    </location>
</feature>
<dbReference type="EMBL" id="KQ965734">
    <property type="protein sequence ID" value="KXS20804.1"/>
    <property type="molecule type" value="Genomic_DNA"/>
</dbReference>
<keyword evidence="3" id="KW-1185">Reference proteome</keyword>
<reference evidence="2 3" key="1">
    <citation type="journal article" date="2015" name="Genome Biol. Evol.">
        <title>Phylogenomic analyses indicate that early fungi evolved digesting cell walls of algal ancestors of land plants.</title>
        <authorList>
            <person name="Chang Y."/>
            <person name="Wang S."/>
            <person name="Sekimoto S."/>
            <person name="Aerts A.L."/>
            <person name="Choi C."/>
            <person name="Clum A."/>
            <person name="LaButti K.M."/>
            <person name="Lindquist E.A."/>
            <person name="Yee Ngan C."/>
            <person name="Ohm R.A."/>
            <person name="Salamov A.A."/>
            <person name="Grigoriev I.V."/>
            <person name="Spatafora J.W."/>
            <person name="Berbee M.L."/>
        </authorList>
    </citation>
    <scope>NUCLEOTIDE SEQUENCE [LARGE SCALE GENOMIC DNA]</scope>
    <source>
        <strain evidence="2 3">JEL478</strain>
    </source>
</reference>
<feature type="region of interest" description="Disordered" evidence="1">
    <location>
        <begin position="1"/>
        <end position="75"/>
    </location>
</feature>
<evidence type="ECO:0000313" key="3">
    <source>
        <dbReference type="Proteomes" id="UP000070544"/>
    </source>
</evidence>
<protein>
    <submittedName>
        <fullName evidence="2">Uncharacterized protein</fullName>
    </submittedName>
</protein>
<sequence>MATLRHNMTPSERGAPGSLGLVLTPSTPPSSISDQSALSLASDLAEQRRSQAHPEATENATAAPPPPETSRGGALPSLVSMFSAFLTFSSSDQTAASAETAGQSLADPSLSSSLQHSSRRAHLKPASPPLPPFWAASRGAAVTPTEESVTSRGLFVEGVGLVSSDRTPLSRLVSSCAPVCEPSEFGAWPRLESSTSVSLVEPEDIGRGKLSGANIGRALSLNLPRAAGHTAWSNQVTRPTITPSRSFPEDPDEAPKEPADLFRNRSMPTRRPGNRSNKPRPNLTVVTDMARLEQARRAAVTATAADSAGATSSSRPHRLSAPSKPVTSTTYLSFPSSIMGSRRLSAASVGWSGTGATAVSSVGSGSTAVGEKTAPLATPAVGGDRATKDKDSERWEEVFGSSPPASDKPVFTIITTDWTRHQQRSSPLSAATLNSTLPSPGNSPHPQSSRYLLPPAAAPRVGAPAYQLLRSNASRSYPRSPFPREDVSPIATPSPAPSDSVSQCGGPRSADPDSASAPYSPGPWTAAEARVRRARSAGRVACFPGDPSSPRWLSGGTSPVGIEPGFAVEGW</sequence>
<feature type="compositionally biased region" description="Low complexity" evidence="1">
    <location>
        <begin position="354"/>
        <end position="370"/>
    </location>
</feature>
<feature type="region of interest" description="Disordered" evidence="1">
    <location>
        <begin position="353"/>
        <end position="453"/>
    </location>
</feature>
<feature type="compositionally biased region" description="Polar residues" evidence="1">
    <location>
        <begin position="1"/>
        <end position="10"/>
    </location>
</feature>
<dbReference type="AlphaFoldDB" id="A0A139AVS9"/>
<feature type="compositionally biased region" description="Basic and acidic residues" evidence="1">
    <location>
        <begin position="253"/>
        <end position="263"/>
    </location>
</feature>
<evidence type="ECO:0000313" key="2">
    <source>
        <dbReference type="EMBL" id="KXS20804.1"/>
    </source>
</evidence>
<feature type="region of interest" description="Disordered" evidence="1">
    <location>
        <begin position="96"/>
        <end position="130"/>
    </location>
</feature>
<accession>A0A139AVS9</accession>
<feature type="compositionally biased region" description="Low complexity" evidence="1">
    <location>
        <begin position="30"/>
        <end position="44"/>
    </location>
</feature>
<feature type="compositionally biased region" description="Low complexity" evidence="1">
    <location>
        <begin position="506"/>
        <end position="528"/>
    </location>
</feature>
<gene>
    <name evidence="2" type="ORF">M427DRAFT_66217</name>
</gene>
<feature type="compositionally biased region" description="Polar residues" evidence="1">
    <location>
        <begin position="231"/>
        <end position="245"/>
    </location>
</feature>
<dbReference type="Proteomes" id="UP000070544">
    <property type="component" value="Unassembled WGS sequence"/>
</dbReference>
<feature type="compositionally biased region" description="Basic and acidic residues" evidence="1">
    <location>
        <begin position="385"/>
        <end position="397"/>
    </location>
</feature>
<feature type="compositionally biased region" description="Polar residues" evidence="1">
    <location>
        <begin position="424"/>
        <end position="450"/>
    </location>
</feature>
<organism evidence="2 3">
    <name type="scientific">Gonapodya prolifera (strain JEL478)</name>
    <name type="common">Monoblepharis prolifera</name>
    <dbReference type="NCBI Taxonomy" id="1344416"/>
    <lineage>
        <taxon>Eukaryota</taxon>
        <taxon>Fungi</taxon>
        <taxon>Fungi incertae sedis</taxon>
        <taxon>Chytridiomycota</taxon>
        <taxon>Chytridiomycota incertae sedis</taxon>
        <taxon>Monoblepharidomycetes</taxon>
        <taxon>Monoblepharidales</taxon>
        <taxon>Gonapodyaceae</taxon>
        <taxon>Gonapodya</taxon>
    </lineage>
</organism>
<proteinExistence type="predicted"/>
<feature type="compositionally biased region" description="Low complexity" evidence="1">
    <location>
        <begin position="297"/>
        <end position="314"/>
    </location>
</feature>
<feature type="compositionally biased region" description="Low complexity" evidence="1">
    <location>
        <begin position="53"/>
        <end position="62"/>
    </location>
</feature>
<evidence type="ECO:0000256" key="1">
    <source>
        <dbReference type="SAM" id="MobiDB-lite"/>
    </source>
</evidence>